<comment type="caution">
    <text evidence="1">The sequence shown here is derived from an EMBL/GenBank/DDBJ whole genome shotgun (WGS) entry which is preliminary data.</text>
</comment>
<accession>A0A0F9CD42</accession>
<feature type="non-terminal residue" evidence="1">
    <location>
        <position position="329"/>
    </location>
</feature>
<gene>
    <name evidence="1" type="ORF">LCGC14_2339940</name>
</gene>
<evidence type="ECO:0000313" key="1">
    <source>
        <dbReference type="EMBL" id="KKL46999.1"/>
    </source>
</evidence>
<organism evidence="1">
    <name type="scientific">marine sediment metagenome</name>
    <dbReference type="NCBI Taxonomy" id="412755"/>
    <lineage>
        <taxon>unclassified sequences</taxon>
        <taxon>metagenomes</taxon>
        <taxon>ecological metagenomes</taxon>
    </lineage>
</organism>
<evidence type="ECO:0008006" key="2">
    <source>
        <dbReference type="Google" id="ProtNLM"/>
    </source>
</evidence>
<reference evidence="1" key="1">
    <citation type="journal article" date="2015" name="Nature">
        <title>Complex archaea that bridge the gap between prokaryotes and eukaryotes.</title>
        <authorList>
            <person name="Spang A."/>
            <person name="Saw J.H."/>
            <person name="Jorgensen S.L."/>
            <person name="Zaremba-Niedzwiedzka K."/>
            <person name="Martijn J."/>
            <person name="Lind A.E."/>
            <person name="van Eijk R."/>
            <person name="Schleper C."/>
            <person name="Guy L."/>
            <person name="Ettema T.J."/>
        </authorList>
    </citation>
    <scope>NUCLEOTIDE SEQUENCE</scope>
</reference>
<name>A0A0F9CD42_9ZZZZ</name>
<dbReference type="AlphaFoldDB" id="A0A0F9CD42"/>
<proteinExistence type="predicted"/>
<protein>
    <recommendedName>
        <fullName evidence="2">Terminase large subunit gp17-like C-terminal domain-containing protein</fullName>
    </recommendedName>
</protein>
<sequence>MPAPLLIPSPDSKRDWPRWRDRRVLELYKKYAAYLQLDFFSFQRYFLIPPAPYKFSELQLIMLSGAKRIGKSWIDGLATLPYVTCPGAEIRLYAPVHDLAMREFVWIEKFLFGPLVNAKGQRIPALADRAPQLRTELVRDTFSRNPKHGLMMQWTWGTTIRSRSLAPNDDDWVGEPIDLGIICEPGKFPDLDHSYTGVIKPNLEDRNGVVRVAGTIDRLGMKDLHEKAHDHDEYPTNFCICEVPRWANKTLFAGMSIADLQERIIQERRDSAWKDFSINWLGLWSVHAKTAIEHWDKDIHVKLIREASYIKLLGGPPQGWVEFIAMDTG</sequence>
<dbReference type="EMBL" id="LAZR01033831">
    <property type="protein sequence ID" value="KKL46999.1"/>
    <property type="molecule type" value="Genomic_DNA"/>
</dbReference>